<evidence type="ECO:0000313" key="3">
    <source>
        <dbReference type="Proteomes" id="UP000033664"/>
    </source>
</evidence>
<sequence length="162" mass="18052">MRKQNVIKICKLALMLASLGSSIATANEVSLAMYGYIKARCSVAFHQHDVELSNTRSSQAELDLRCNSPMTLTLYSQNGGLSHHNNDVLVPYRVTLTVPKAKRETVFSALQLKQGKAIHFEQVLFSERASLAVQLQQPLVFAGRYSDEIRLEITPDLYGRGL</sequence>
<dbReference type="Proteomes" id="UP000033664">
    <property type="component" value="Unassembled WGS sequence"/>
</dbReference>
<dbReference type="eggNOG" id="ENOG50333S3">
    <property type="taxonomic scope" value="Bacteria"/>
</dbReference>
<name>A0A0F4PKG9_9GAMM</name>
<keyword evidence="1" id="KW-0732">Signal</keyword>
<accession>A0A0F4PKG9</accession>
<proteinExistence type="predicted"/>
<feature type="signal peptide" evidence="1">
    <location>
        <begin position="1"/>
        <end position="26"/>
    </location>
</feature>
<evidence type="ECO:0000313" key="2">
    <source>
        <dbReference type="EMBL" id="KJY96823.1"/>
    </source>
</evidence>
<reference evidence="2 3" key="1">
    <citation type="journal article" date="2015" name="BMC Genomics">
        <title>Genome mining reveals unlocked bioactive potential of marine Gram-negative bacteria.</title>
        <authorList>
            <person name="Machado H."/>
            <person name="Sonnenschein E.C."/>
            <person name="Melchiorsen J."/>
            <person name="Gram L."/>
        </authorList>
    </citation>
    <scope>NUCLEOTIDE SEQUENCE [LARGE SCALE GENOMIC DNA]</scope>
    <source>
        <strain evidence="2 3">S3137</strain>
    </source>
</reference>
<comment type="caution">
    <text evidence="2">The sequence shown here is derived from an EMBL/GenBank/DDBJ whole genome shotgun (WGS) entry which is preliminary data.</text>
</comment>
<feature type="chain" id="PRO_5002474428" description="Spore coat protein U domain-containing protein" evidence="1">
    <location>
        <begin position="27"/>
        <end position="162"/>
    </location>
</feature>
<dbReference type="PATRIC" id="fig|151081.8.peg.2571"/>
<evidence type="ECO:0008006" key="4">
    <source>
        <dbReference type="Google" id="ProtNLM"/>
    </source>
</evidence>
<dbReference type="EMBL" id="JXXZ01000015">
    <property type="protein sequence ID" value="KJY96823.1"/>
    <property type="molecule type" value="Genomic_DNA"/>
</dbReference>
<gene>
    <name evidence="2" type="ORF">TW72_16570</name>
</gene>
<dbReference type="AlphaFoldDB" id="A0A0F4PKG9"/>
<protein>
    <recommendedName>
        <fullName evidence="4">Spore coat protein U domain-containing protein</fullName>
    </recommendedName>
</protein>
<evidence type="ECO:0000256" key="1">
    <source>
        <dbReference type="SAM" id="SignalP"/>
    </source>
</evidence>
<keyword evidence="3" id="KW-1185">Reference proteome</keyword>
<organism evidence="2 3">
    <name type="scientific">Pseudoalteromonas ruthenica</name>
    <dbReference type="NCBI Taxonomy" id="151081"/>
    <lineage>
        <taxon>Bacteria</taxon>
        <taxon>Pseudomonadati</taxon>
        <taxon>Pseudomonadota</taxon>
        <taxon>Gammaproteobacteria</taxon>
        <taxon>Alteromonadales</taxon>
        <taxon>Pseudoalteromonadaceae</taxon>
        <taxon>Pseudoalteromonas</taxon>
    </lineage>
</organism>